<evidence type="ECO:0000259" key="2">
    <source>
        <dbReference type="Pfam" id="PF07486"/>
    </source>
</evidence>
<sequence>MTGFWRDQEGADEFYGVAEPEPGKGQATRIVPYILAGITLIGGVAFIGHYLGQNASARGAPGSEWSEVVEQPTTIIRKASLLHSSDPLETTRDVPMIAEQAVIEQFRADLRTTMVSLPSAESRLEAGESVIYSPAVAKLDDMFERGQETRKQVIAARKRRAAEESCLARAIYFEARSESELGQKAVAKVIMNRVKDPEYPSTVCGVVFQNQDKLNACQFSFACDGKPDRPKAGPAWTKARALASEALDGQLSVANMDGVLNYHADYVQPRWARFMKRVVKIGRHIFYNDS</sequence>
<dbReference type="GO" id="GO:0016787">
    <property type="term" value="F:hydrolase activity"/>
    <property type="evidence" value="ECO:0007669"/>
    <property type="project" value="UniProtKB-KW"/>
</dbReference>
<organism evidence="3 4">
    <name type="scientific">Kaustia mangrovi</name>
    <dbReference type="NCBI Taxonomy" id="2593653"/>
    <lineage>
        <taxon>Bacteria</taxon>
        <taxon>Pseudomonadati</taxon>
        <taxon>Pseudomonadota</taxon>
        <taxon>Alphaproteobacteria</taxon>
        <taxon>Hyphomicrobiales</taxon>
        <taxon>Parvibaculaceae</taxon>
        <taxon>Kaustia</taxon>
    </lineage>
</organism>
<reference evidence="3 4" key="1">
    <citation type="submission" date="2020-06" db="EMBL/GenBank/DDBJ databases">
        <title>Genome sequence of 2 isolates from Red Sea Mangroves.</title>
        <authorList>
            <person name="Sefrji F."/>
            <person name="Michoud G."/>
            <person name="Merlino G."/>
            <person name="Daffonchio D."/>
        </authorList>
    </citation>
    <scope>NUCLEOTIDE SEQUENCE [LARGE SCALE GENOMIC DNA]</scope>
    <source>
        <strain evidence="3 4">R1DC25</strain>
    </source>
</reference>
<dbReference type="InterPro" id="IPR011105">
    <property type="entry name" value="Cell_wall_hydrolase_SleB"/>
</dbReference>
<evidence type="ECO:0000313" key="3">
    <source>
        <dbReference type="EMBL" id="QPC42092.1"/>
    </source>
</evidence>
<keyword evidence="1" id="KW-1133">Transmembrane helix</keyword>
<evidence type="ECO:0000313" key="4">
    <source>
        <dbReference type="Proteomes" id="UP000593594"/>
    </source>
</evidence>
<dbReference type="InterPro" id="IPR042047">
    <property type="entry name" value="SleB_dom1"/>
</dbReference>
<proteinExistence type="predicted"/>
<keyword evidence="1" id="KW-0472">Membrane</keyword>
<keyword evidence="1" id="KW-0812">Transmembrane</keyword>
<name>A0A7S8C2D7_9HYPH</name>
<dbReference type="KEGG" id="kmn:HW532_04845"/>
<dbReference type="EMBL" id="CP058214">
    <property type="protein sequence ID" value="QPC42092.1"/>
    <property type="molecule type" value="Genomic_DNA"/>
</dbReference>
<keyword evidence="4" id="KW-1185">Reference proteome</keyword>
<dbReference type="AlphaFoldDB" id="A0A7S8C2D7"/>
<dbReference type="Gene3D" id="1.10.10.2520">
    <property type="entry name" value="Cell wall hydrolase SleB, domain 1"/>
    <property type="match status" value="1"/>
</dbReference>
<accession>A0A7S8C2D7</accession>
<dbReference type="Pfam" id="PF07486">
    <property type="entry name" value="Hydrolase_2"/>
    <property type="match status" value="1"/>
</dbReference>
<feature type="domain" description="Cell wall hydrolase SleB" evidence="2">
    <location>
        <begin position="177"/>
        <end position="287"/>
    </location>
</feature>
<gene>
    <name evidence="3" type="ORF">HW532_04845</name>
</gene>
<feature type="transmembrane region" description="Helical" evidence="1">
    <location>
        <begin position="30"/>
        <end position="51"/>
    </location>
</feature>
<evidence type="ECO:0000256" key="1">
    <source>
        <dbReference type="SAM" id="Phobius"/>
    </source>
</evidence>
<dbReference type="Proteomes" id="UP000593594">
    <property type="component" value="Chromosome"/>
</dbReference>
<protein>
    <submittedName>
        <fullName evidence="3">Cell wall hydrolase</fullName>
    </submittedName>
</protein>
<keyword evidence="3" id="KW-0378">Hydrolase</keyword>